<dbReference type="EMBL" id="CAJOBA010067059">
    <property type="protein sequence ID" value="CAF4368807.1"/>
    <property type="molecule type" value="Genomic_DNA"/>
</dbReference>
<evidence type="ECO:0000313" key="5">
    <source>
        <dbReference type="EMBL" id="CAF4454909.1"/>
    </source>
</evidence>
<dbReference type="Proteomes" id="UP000663829">
    <property type="component" value="Unassembled WGS sequence"/>
</dbReference>
<name>A0A815ZIA3_9BILA</name>
<dbReference type="EMBL" id="CAJOBC010098555">
    <property type="protein sequence ID" value="CAF4454909.1"/>
    <property type="molecule type" value="Genomic_DNA"/>
</dbReference>
<evidence type="ECO:0000313" key="3">
    <source>
        <dbReference type="EMBL" id="CAF1585524.1"/>
    </source>
</evidence>
<keyword evidence="6" id="KW-1185">Reference proteome</keyword>
<feature type="coiled-coil region" evidence="1">
    <location>
        <begin position="8"/>
        <end position="56"/>
    </location>
</feature>
<dbReference type="Proteomes" id="UP000677228">
    <property type="component" value="Unassembled WGS sequence"/>
</dbReference>
<evidence type="ECO:0000313" key="4">
    <source>
        <dbReference type="EMBL" id="CAF4368807.1"/>
    </source>
</evidence>
<dbReference type="EMBL" id="CAJNOQ010032528">
    <property type="protein sequence ID" value="CAF1585524.1"/>
    <property type="molecule type" value="Genomic_DNA"/>
</dbReference>
<dbReference type="Proteomes" id="UP000681722">
    <property type="component" value="Unassembled WGS sequence"/>
</dbReference>
<gene>
    <name evidence="3" type="ORF">GPM918_LOCUS41395</name>
    <name evidence="2" type="ORF">OVA965_LOCUS40499</name>
    <name evidence="5" type="ORF">SRO942_LOCUS42435</name>
    <name evidence="4" type="ORF">TMI583_LOCUS41942</name>
</gene>
<proteinExistence type="predicted"/>
<evidence type="ECO:0000313" key="2">
    <source>
        <dbReference type="EMBL" id="CAF1573434.1"/>
    </source>
</evidence>
<dbReference type="AlphaFoldDB" id="A0A815ZIA3"/>
<comment type="caution">
    <text evidence="3">The sequence shown here is derived from an EMBL/GenBank/DDBJ whole genome shotgun (WGS) entry which is preliminary data.</text>
</comment>
<reference evidence="3" key="1">
    <citation type="submission" date="2021-02" db="EMBL/GenBank/DDBJ databases">
        <authorList>
            <person name="Nowell W R."/>
        </authorList>
    </citation>
    <scope>NUCLEOTIDE SEQUENCE</scope>
</reference>
<dbReference type="EMBL" id="CAJNOK010044206">
    <property type="protein sequence ID" value="CAF1573434.1"/>
    <property type="molecule type" value="Genomic_DNA"/>
</dbReference>
<organism evidence="3 6">
    <name type="scientific">Didymodactylos carnosus</name>
    <dbReference type="NCBI Taxonomy" id="1234261"/>
    <lineage>
        <taxon>Eukaryota</taxon>
        <taxon>Metazoa</taxon>
        <taxon>Spiralia</taxon>
        <taxon>Gnathifera</taxon>
        <taxon>Rotifera</taxon>
        <taxon>Eurotatoria</taxon>
        <taxon>Bdelloidea</taxon>
        <taxon>Philodinida</taxon>
        <taxon>Philodinidae</taxon>
        <taxon>Didymodactylos</taxon>
    </lineage>
</organism>
<protein>
    <submittedName>
        <fullName evidence="3">Uncharacterized protein</fullName>
    </submittedName>
</protein>
<sequence length="106" mass="12188">MAVKKFINERLEERLTRLECLVDDQQRTIQDQQRTIQDQQRTIQDQQQTIHELVRSVGLVLNSQVQGLGQRMGTEMLANDTDLIESIRGNMGNQTAHVEILIPSTM</sequence>
<dbReference type="Proteomes" id="UP000682733">
    <property type="component" value="Unassembled WGS sequence"/>
</dbReference>
<evidence type="ECO:0000256" key="1">
    <source>
        <dbReference type="SAM" id="Coils"/>
    </source>
</evidence>
<keyword evidence="1" id="KW-0175">Coiled coil</keyword>
<accession>A0A815ZIA3</accession>
<evidence type="ECO:0000313" key="6">
    <source>
        <dbReference type="Proteomes" id="UP000663829"/>
    </source>
</evidence>